<keyword evidence="1" id="KW-0175">Coiled coil</keyword>
<evidence type="ECO:0008006" key="6">
    <source>
        <dbReference type="Google" id="ProtNLM"/>
    </source>
</evidence>
<feature type="coiled-coil region" evidence="1">
    <location>
        <begin position="31"/>
        <end position="58"/>
    </location>
</feature>
<keyword evidence="5" id="KW-1185">Reference proteome</keyword>
<evidence type="ECO:0000256" key="3">
    <source>
        <dbReference type="SAM" id="SignalP"/>
    </source>
</evidence>
<keyword evidence="3" id="KW-0732">Signal</keyword>
<dbReference type="SUPFAM" id="SSF56935">
    <property type="entry name" value="Porins"/>
    <property type="match status" value="1"/>
</dbReference>
<reference evidence="4" key="1">
    <citation type="journal article" date="2021" name="Front. Microbiol.">
        <title>Comprehensive Comparative Genomics and Phenotyping of Methylobacterium Species.</title>
        <authorList>
            <person name="Alessa O."/>
            <person name="Ogura Y."/>
            <person name="Fujitani Y."/>
            <person name="Takami H."/>
            <person name="Hayashi T."/>
            <person name="Sahin N."/>
            <person name="Tani A."/>
        </authorList>
    </citation>
    <scope>NUCLEOTIDE SEQUENCE</scope>
    <source>
        <strain evidence="4">KCTC 52305</strain>
    </source>
</reference>
<organism evidence="4 5">
    <name type="scientific">Methylobacterium crusticola</name>
    <dbReference type="NCBI Taxonomy" id="1697972"/>
    <lineage>
        <taxon>Bacteria</taxon>
        <taxon>Pseudomonadati</taxon>
        <taxon>Pseudomonadota</taxon>
        <taxon>Alphaproteobacteria</taxon>
        <taxon>Hyphomicrobiales</taxon>
        <taxon>Methylobacteriaceae</taxon>
        <taxon>Methylobacterium</taxon>
    </lineage>
</organism>
<feature type="chain" id="PRO_5047164761" description="Porin" evidence="3">
    <location>
        <begin position="29"/>
        <end position="552"/>
    </location>
</feature>
<dbReference type="Proteomes" id="UP001055167">
    <property type="component" value="Unassembled WGS sequence"/>
</dbReference>
<accession>A0ABQ4R0U8</accession>
<feature type="signal peptide" evidence="3">
    <location>
        <begin position="1"/>
        <end position="28"/>
    </location>
</feature>
<evidence type="ECO:0000256" key="1">
    <source>
        <dbReference type="SAM" id="Coils"/>
    </source>
</evidence>
<sequence>MPLLRLRVPSALVLALLSSAALSTPAQAQSVAEMAARMDAMQKQMLAMQQELADLRHRASARQAEIVANDRRQRAQERARERTATTQVRQQQVVRTGGRGSVDPASNNHLPVILAYDLVCGSGSYVLGQVCFTPGGFIELTGIFRNLNLVSDVETNFGGIPFRNSPLSRENEFRFSARQSRFTGMFMAKVDPELAVTGYYELDFLGAAVNSNSRESNSYVPRIRQLFAALDSRDTGWHVLAGQAYSLITTNTVGITPLKEQIPLTIDPQFVPGFNWTRNPQVRVVKDVAPGLWAAVALESPQSVLPPSPFAAPNGVSVNFSNPGDVVGQLNSTTTYSNNSAPDVTAKLAFEPGFGHYEVKGLARFFNDRVIGRTNDATGYGIGASATFPVLDKRLDFQISGLVGRGIGRYGTALLPDFALRADGSIAPIPAFQLLTGVVGHVQPGTDVYVYAGWEQASRAGAFSTAGYGSPTLTVTGCNIEGSAAATCQAETREIRQITGGFWHDLYKGSFGRLAAGAQISYTERTAFRGEFGINPSTHLIVGLASLRYYPF</sequence>
<evidence type="ECO:0000313" key="4">
    <source>
        <dbReference type="EMBL" id="GJD51293.1"/>
    </source>
</evidence>
<feature type="compositionally biased region" description="Low complexity" evidence="2">
    <location>
        <begin position="84"/>
        <end position="96"/>
    </location>
</feature>
<reference evidence="4" key="2">
    <citation type="submission" date="2021-08" db="EMBL/GenBank/DDBJ databases">
        <authorList>
            <person name="Tani A."/>
            <person name="Ola A."/>
            <person name="Ogura Y."/>
            <person name="Katsura K."/>
            <person name="Hayashi T."/>
        </authorList>
    </citation>
    <scope>NUCLEOTIDE SEQUENCE</scope>
    <source>
        <strain evidence="4">KCTC 52305</strain>
    </source>
</reference>
<feature type="compositionally biased region" description="Basic and acidic residues" evidence="2">
    <location>
        <begin position="68"/>
        <end position="83"/>
    </location>
</feature>
<gene>
    <name evidence="4" type="ORF">OPKNFCMD_4047</name>
</gene>
<evidence type="ECO:0000313" key="5">
    <source>
        <dbReference type="Proteomes" id="UP001055167"/>
    </source>
</evidence>
<protein>
    <recommendedName>
        <fullName evidence="6">Porin</fullName>
    </recommendedName>
</protein>
<proteinExistence type="predicted"/>
<evidence type="ECO:0000256" key="2">
    <source>
        <dbReference type="SAM" id="MobiDB-lite"/>
    </source>
</evidence>
<feature type="region of interest" description="Disordered" evidence="2">
    <location>
        <begin position="64"/>
        <end position="101"/>
    </location>
</feature>
<dbReference type="EMBL" id="BPQH01000012">
    <property type="protein sequence ID" value="GJD51293.1"/>
    <property type="molecule type" value="Genomic_DNA"/>
</dbReference>
<comment type="caution">
    <text evidence="4">The sequence shown here is derived from an EMBL/GenBank/DDBJ whole genome shotgun (WGS) entry which is preliminary data.</text>
</comment>
<name>A0ABQ4R0U8_9HYPH</name>